<organism evidence="5 6">
    <name type="scientific">Paenibacillus mendelii</name>
    <dbReference type="NCBI Taxonomy" id="206163"/>
    <lineage>
        <taxon>Bacteria</taxon>
        <taxon>Bacillati</taxon>
        <taxon>Bacillota</taxon>
        <taxon>Bacilli</taxon>
        <taxon>Bacillales</taxon>
        <taxon>Paenibacillaceae</taxon>
        <taxon>Paenibacillus</taxon>
    </lineage>
</organism>
<dbReference type="Pfam" id="PF01381">
    <property type="entry name" value="HTH_3"/>
    <property type="match status" value="1"/>
</dbReference>
<evidence type="ECO:0000259" key="3">
    <source>
        <dbReference type="PROSITE" id="PS50943"/>
    </source>
</evidence>
<evidence type="ECO:0000256" key="2">
    <source>
        <dbReference type="PROSITE-ProRule" id="PRU01250"/>
    </source>
</evidence>
<dbReference type="Gene3D" id="6.20.220.10">
    <property type="entry name" value="ClpX chaperone, C4-type zinc finger domain"/>
    <property type="match status" value="1"/>
</dbReference>
<feature type="domain" description="HTH cro/C1-type" evidence="3">
    <location>
        <begin position="31"/>
        <end position="85"/>
    </location>
</feature>
<feature type="binding site" evidence="2">
    <location>
        <position position="115"/>
    </location>
    <ligand>
        <name>Zn(2+)</name>
        <dbReference type="ChEBI" id="CHEBI:29105"/>
    </ligand>
</feature>
<sequence length="156" mass="17694">MNRFYAIMSVIEPLRRRVSVMVDTYKMNEHIRTLRLERNWTQQEVGDLLGVTAQAVSKWETGQATPDITLLPKLSELFSCSIDSLYYGIETRLGSPESIPMHTSQKCTGQHCSFCGKHRDRVWRIIAGPGVCICSECVAMCGDVLEQIRQGEQKAR</sequence>
<dbReference type="RefSeq" id="WP_309145324.1">
    <property type="nucleotide sequence ID" value="NZ_JANHOF010000003.1"/>
</dbReference>
<dbReference type="PANTHER" id="PTHR46558:SF11">
    <property type="entry name" value="HTH-TYPE TRANSCRIPTIONAL REGULATOR XRE"/>
    <property type="match status" value="1"/>
</dbReference>
<dbReference type="Pfam" id="PF06689">
    <property type="entry name" value="zf-C4_ClpX"/>
    <property type="match status" value="1"/>
</dbReference>
<feature type="domain" description="ClpX-type ZB" evidence="4">
    <location>
        <begin position="98"/>
        <end position="153"/>
    </location>
</feature>
<protein>
    <submittedName>
        <fullName evidence="5">Helix-turn-helix domain-containing protein</fullName>
    </submittedName>
</protein>
<dbReference type="EMBL" id="JBHLVF010000017">
    <property type="protein sequence ID" value="MFC0392228.1"/>
    <property type="molecule type" value="Genomic_DNA"/>
</dbReference>
<reference evidence="5 6" key="1">
    <citation type="submission" date="2024-09" db="EMBL/GenBank/DDBJ databases">
        <authorList>
            <person name="Sun Q."/>
            <person name="Mori K."/>
        </authorList>
    </citation>
    <scope>NUCLEOTIDE SEQUENCE [LARGE SCALE GENOMIC DNA]</scope>
    <source>
        <strain evidence="5 6">CCM 4839</strain>
    </source>
</reference>
<dbReference type="SUPFAM" id="SSF47413">
    <property type="entry name" value="lambda repressor-like DNA-binding domains"/>
    <property type="match status" value="1"/>
</dbReference>
<dbReference type="Proteomes" id="UP001589818">
    <property type="component" value="Unassembled WGS sequence"/>
</dbReference>
<comment type="similarity">
    <text evidence="2">Belongs to the ClpX chaperone family.</text>
</comment>
<dbReference type="Gene3D" id="1.10.260.40">
    <property type="entry name" value="lambda repressor-like DNA-binding domains"/>
    <property type="match status" value="1"/>
</dbReference>
<feature type="binding site" evidence="2">
    <location>
        <position position="137"/>
    </location>
    <ligand>
        <name>Zn(2+)</name>
        <dbReference type="ChEBI" id="CHEBI:29105"/>
    </ligand>
</feature>
<evidence type="ECO:0000256" key="1">
    <source>
        <dbReference type="ARBA" id="ARBA00023125"/>
    </source>
</evidence>
<evidence type="ECO:0000313" key="6">
    <source>
        <dbReference type="Proteomes" id="UP001589818"/>
    </source>
</evidence>
<dbReference type="SMART" id="SM00530">
    <property type="entry name" value="HTH_XRE"/>
    <property type="match status" value="1"/>
</dbReference>
<keyword evidence="2" id="KW-0479">Metal-binding</keyword>
<dbReference type="SMART" id="SM00994">
    <property type="entry name" value="zf-C4_ClpX"/>
    <property type="match status" value="1"/>
</dbReference>
<dbReference type="InterPro" id="IPR038366">
    <property type="entry name" value="Znf_CppX_C4_sf"/>
</dbReference>
<dbReference type="InterPro" id="IPR010603">
    <property type="entry name" value="Znf_CppX_C4"/>
</dbReference>
<dbReference type="CDD" id="cd00093">
    <property type="entry name" value="HTH_XRE"/>
    <property type="match status" value="1"/>
</dbReference>
<dbReference type="PANTHER" id="PTHR46558">
    <property type="entry name" value="TRACRIPTIONAL REGULATORY PROTEIN-RELATED-RELATED"/>
    <property type="match status" value="1"/>
</dbReference>
<keyword evidence="6" id="KW-1185">Reference proteome</keyword>
<feature type="binding site" evidence="2">
    <location>
        <position position="112"/>
    </location>
    <ligand>
        <name>Zn(2+)</name>
        <dbReference type="ChEBI" id="CHEBI:29105"/>
    </ligand>
</feature>
<proteinExistence type="inferred from homology"/>
<dbReference type="InterPro" id="IPR001387">
    <property type="entry name" value="Cro/C1-type_HTH"/>
</dbReference>
<gene>
    <name evidence="5" type="ORF">ACFFJ8_12725</name>
</gene>
<dbReference type="PROSITE" id="PS51902">
    <property type="entry name" value="CLPX_ZB"/>
    <property type="match status" value="1"/>
</dbReference>
<dbReference type="InterPro" id="IPR059188">
    <property type="entry name" value="Znf_CLPX-like"/>
</dbReference>
<feature type="binding site" evidence="2">
    <location>
        <position position="134"/>
    </location>
    <ligand>
        <name>Zn(2+)</name>
        <dbReference type="ChEBI" id="CHEBI:29105"/>
    </ligand>
</feature>
<keyword evidence="2" id="KW-0143">Chaperone</keyword>
<dbReference type="InterPro" id="IPR010982">
    <property type="entry name" value="Lambda_DNA-bd_dom_sf"/>
</dbReference>
<evidence type="ECO:0000313" key="5">
    <source>
        <dbReference type="EMBL" id="MFC0392228.1"/>
    </source>
</evidence>
<evidence type="ECO:0000259" key="4">
    <source>
        <dbReference type="PROSITE" id="PS51902"/>
    </source>
</evidence>
<name>A0ABV6J8L5_9BACL</name>
<accession>A0ABV6J8L5</accession>
<keyword evidence="2" id="KW-0862">Zinc</keyword>
<dbReference type="SUPFAM" id="SSF57716">
    <property type="entry name" value="Glucocorticoid receptor-like (DNA-binding domain)"/>
    <property type="match status" value="1"/>
</dbReference>
<keyword evidence="1" id="KW-0238">DNA-binding</keyword>
<dbReference type="PROSITE" id="PS50943">
    <property type="entry name" value="HTH_CROC1"/>
    <property type="match status" value="1"/>
</dbReference>
<comment type="caution">
    <text evidence="5">The sequence shown here is derived from an EMBL/GenBank/DDBJ whole genome shotgun (WGS) entry which is preliminary data.</text>
</comment>